<dbReference type="Gene3D" id="3.40.50.740">
    <property type="match status" value="1"/>
</dbReference>
<dbReference type="PATRIC" id="fig|1429439.4.peg.2367"/>
<dbReference type="SMART" id="SM00926">
    <property type="entry name" value="Molybdop_Fe4S4"/>
    <property type="match status" value="1"/>
</dbReference>
<evidence type="ECO:0000256" key="3">
    <source>
        <dbReference type="ARBA" id="ARBA00023004"/>
    </source>
</evidence>
<dbReference type="InterPro" id="IPR037920">
    <property type="entry name" value="YoaE_C"/>
</dbReference>
<comment type="caution">
    <text evidence="6">The sequence shown here is derived from an EMBL/GenBank/DDBJ whole genome shotgun (WGS) entry which is preliminary data.</text>
</comment>
<keyword evidence="7" id="KW-1185">Reference proteome</keyword>
<dbReference type="PANTHER" id="PTHR43742">
    <property type="entry name" value="TRIMETHYLAMINE-N-OXIDE REDUCTASE"/>
    <property type="match status" value="1"/>
</dbReference>
<dbReference type="EMBL" id="AZHX01000555">
    <property type="protein sequence ID" value="ETX06985.1"/>
    <property type="molecule type" value="Genomic_DNA"/>
</dbReference>
<dbReference type="Pfam" id="PF00384">
    <property type="entry name" value="Molybdopterin"/>
    <property type="match status" value="1"/>
</dbReference>
<feature type="domain" description="4Fe-4S Mo/W bis-MGD-type" evidence="5">
    <location>
        <begin position="2"/>
        <end position="60"/>
    </location>
</feature>
<dbReference type="Proteomes" id="UP000019140">
    <property type="component" value="Unassembled WGS sequence"/>
</dbReference>
<dbReference type="PROSITE" id="PS51669">
    <property type="entry name" value="4FE4S_MOW_BIS_MGD"/>
    <property type="match status" value="1"/>
</dbReference>
<gene>
    <name evidence="6" type="ORF">ETSY2_13855</name>
</gene>
<evidence type="ECO:0000256" key="2">
    <source>
        <dbReference type="ARBA" id="ARBA00022723"/>
    </source>
</evidence>
<dbReference type="InterPro" id="IPR006657">
    <property type="entry name" value="MoPterin_dinucl-bd_dom"/>
</dbReference>
<evidence type="ECO:0000313" key="7">
    <source>
        <dbReference type="Proteomes" id="UP000019140"/>
    </source>
</evidence>
<name>W4M9Y0_9BACT</name>
<dbReference type="GO" id="GO:0043546">
    <property type="term" value="F:molybdopterin cofactor binding"/>
    <property type="evidence" value="ECO:0007669"/>
    <property type="project" value="InterPro"/>
</dbReference>
<dbReference type="CDD" id="cd02786">
    <property type="entry name" value="MopB_CT_3"/>
    <property type="match status" value="1"/>
</dbReference>
<dbReference type="Gene3D" id="3.40.228.10">
    <property type="entry name" value="Dimethylsulfoxide Reductase, domain 2"/>
    <property type="match status" value="1"/>
</dbReference>
<organism evidence="6 7">
    <name type="scientific">Candidatus Entotheonella gemina</name>
    <dbReference type="NCBI Taxonomy" id="1429439"/>
    <lineage>
        <taxon>Bacteria</taxon>
        <taxon>Pseudomonadati</taxon>
        <taxon>Nitrospinota/Tectimicrobiota group</taxon>
        <taxon>Candidatus Tectimicrobiota</taxon>
        <taxon>Candidatus Entotheonellia</taxon>
        <taxon>Candidatus Entotheonellales</taxon>
        <taxon>Candidatus Entotheonellaceae</taxon>
        <taxon>Candidatus Entotheonella</taxon>
    </lineage>
</organism>
<evidence type="ECO:0000259" key="5">
    <source>
        <dbReference type="PROSITE" id="PS51669"/>
    </source>
</evidence>
<dbReference type="HOGENOM" id="CLU_000422_13_3_7"/>
<dbReference type="InterPro" id="IPR009010">
    <property type="entry name" value="Asp_de-COase-like_dom_sf"/>
</dbReference>
<dbReference type="InterPro" id="IPR050612">
    <property type="entry name" value="Prok_Mopterin_Oxidored"/>
</dbReference>
<dbReference type="InterPro" id="IPR006656">
    <property type="entry name" value="Mopterin_OxRdtase"/>
</dbReference>
<accession>W4M9Y0</accession>
<keyword evidence="2" id="KW-0479">Metal-binding</keyword>
<dbReference type="GO" id="GO:0046872">
    <property type="term" value="F:metal ion binding"/>
    <property type="evidence" value="ECO:0007669"/>
    <property type="project" value="UniProtKB-KW"/>
</dbReference>
<dbReference type="Pfam" id="PF04879">
    <property type="entry name" value="Molybdop_Fe4S4"/>
    <property type="match status" value="1"/>
</dbReference>
<dbReference type="SUPFAM" id="SSF50692">
    <property type="entry name" value="ADC-like"/>
    <property type="match status" value="1"/>
</dbReference>
<dbReference type="Gene3D" id="2.40.40.20">
    <property type="match status" value="1"/>
</dbReference>
<evidence type="ECO:0000256" key="4">
    <source>
        <dbReference type="ARBA" id="ARBA00023014"/>
    </source>
</evidence>
<evidence type="ECO:0000313" key="6">
    <source>
        <dbReference type="EMBL" id="ETX06985.1"/>
    </source>
</evidence>
<proteinExistence type="inferred from homology"/>
<sequence>MAEWIKSACPHDCPSACALEVERLSPHRIGRVRGAKQFDYTAGIVCAKVGRYAERIHHPERLRHPLKRVGEKGAGDFTAVSWDDALDEVANAFIRAAQHNGSEAVWPYHSGGTMGIVQRWGIERLRHVMRYSRQKTTICVTPAESGWRAGVGRLEGVDPREMAESDLIVVWGGNPVSTQVNVMNHIQRARRHRGAKLVVIDCYRTPSVEAADIGIVVRPGTDAALACAMMGVMLREGMADRDYLAHYTDFDHEVECHLAQRTPSWAAGLTGLSEETIIDLARLYGSTQRAFLRLGFGFTRSRNGSANMHAVSALPAVSGAWRYPGGGAFFLNLDNWRLDTTLAHGLDVVDDSIRLLDQSRIGPILCSDRDALSGGPPVTAMLMQNANSANVAPDSHAVRRGLTRDDLFLCVHEQFMTATAQCADIVLPASMFLEHDDIYYGLGHTAITVGRRVLDRYGECWSNHEVLCALAKRLGAEHPGFEMSAWKLVDATLQASGLGTAAEAAERGYVERGSSFREGHFLNGFPNETGRFRFKPDWTSIGPYGAGMPPLPDFFDAIEKASETHPFRLVAPPARTFLNTSFTETPGSRKREQRPTVLLHPDDADQLGIQDGDVVRLGNSRGEVVLAMRRFDGVHSGTLIAEGIWPNRDFRDGLGINHLIGADPVPPAGGVAFHDTAVWLHPV</sequence>
<dbReference type="Gene3D" id="2.20.25.90">
    <property type="entry name" value="ADC-like domains"/>
    <property type="match status" value="1"/>
</dbReference>
<protein>
    <submittedName>
        <fullName evidence="6">Dehydrogenase</fullName>
    </submittedName>
</protein>
<dbReference type="GO" id="GO:0016491">
    <property type="term" value="F:oxidoreductase activity"/>
    <property type="evidence" value="ECO:0007669"/>
    <property type="project" value="InterPro"/>
</dbReference>
<dbReference type="GO" id="GO:0051536">
    <property type="term" value="F:iron-sulfur cluster binding"/>
    <property type="evidence" value="ECO:0007669"/>
    <property type="project" value="UniProtKB-KW"/>
</dbReference>
<dbReference type="CDD" id="cd02766">
    <property type="entry name" value="MopB_3"/>
    <property type="match status" value="1"/>
</dbReference>
<comment type="similarity">
    <text evidence="1">Belongs to the prokaryotic molybdopterin-containing oxidoreductase family.</text>
</comment>
<keyword evidence="4" id="KW-0411">Iron-sulfur</keyword>
<dbReference type="PANTHER" id="PTHR43742:SF6">
    <property type="entry name" value="OXIDOREDUCTASE YYAE-RELATED"/>
    <property type="match status" value="1"/>
</dbReference>
<dbReference type="Gene3D" id="3.30.2070.10">
    <property type="entry name" value="Formate dehydrogenase/DMSO reductase"/>
    <property type="match status" value="1"/>
</dbReference>
<dbReference type="AlphaFoldDB" id="W4M9Y0"/>
<evidence type="ECO:0000256" key="1">
    <source>
        <dbReference type="ARBA" id="ARBA00010312"/>
    </source>
</evidence>
<dbReference type="InterPro" id="IPR006963">
    <property type="entry name" value="Mopterin_OxRdtase_4Fe-4S_dom"/>
</dbReference>
<dbReference type="SUPFAM" id="SSF53706">
    <property type="entry name" value="Formate dehydrogenase/DMSO reductase, domains 1-3"/>
    <property type="match status" value="1"/>
</dbReference>
<dbReference type="Pfam" id="PF01568">
    <property type="entry name" value="Molydop_binding"/>
    <property type="match status" value="1"/>
</dbReference>
<reference evidence="6 7" key="1">
    <citation type="journal article" date="2014" name="Nature">
        <title>An environmental bacterial taxon with a large and distinct metabolic repertoire.</title>
        <authorList>
            <person name="Wilson M.C."/>
            <person name="Mori T."/>
            <person name="Ruckert C."/>
            <person name="Uria A.R."/>
            <person name="Helf M.J."/>
            <person name="Takada K."/>
            <person name="Gernert C."/>
            <person name="Steffens U.A."/>
            <person name="Heycke N."/>
            <person name="Schmitt S."/>
            <person name="Rinke C."/>
            <person name="Helfrich E.J."/>
            <person name="Brachmann A.O."/>
            <person name="Gurgui C."/>
            <person name="Wakimoto T."/>
            <person name="Kracht M."/>
            <person name="Crusemann M."/>
            <person name="Hentschel U."/>
            <person name="Abe I."/>
            <person name="Matsunaga S."/>
            <person name="Kalinowski J."/>
            <person name="Takeyama H."/>
            <person name="Piel J."/>
        </authorList>
    </citation>
    <scope>NUCLEOTIDE SEQUENCE [LARGE SCALE GENOMIC DNA]</scope>
    <source>
        <strain evidence="7">TSY2</strain>
    </source>
</reference>
<keyword evidence="3" id="KW-0408">Iron</keyword>